<evidence type="ECO:0000313" key="3">
    <source>
        <dbReference type="EMBL" id="QNS31422.1"/>
    </source>
</evidence>
<dbReference type="EMBL" id="MN395654">
    <property type="protein sequence ID" value="QNS31424.1"/>
    <property type="molecule type" value="Genomic_RNA"/>
</dbReference>
<feature type="transmembrane region" description="Helical" evidence="1">
    <location>
        <begin position="12"/>
        <end position="32"/>
    </location>
</feature>
<evidence type="ECO:0000313" key="2">
    <source>
        <dbReference type="EMBL" id="ASS35994.1"/>
    </source>
</evidence>
<organism evidence="2">
    <name type="scientific">Lettuce chlorosis virus</name>
    <dbReference type="NCBI Taxonomy" id="642478"/>
    <lineage>
        <taxon>Viruses</taxon>
        <taxon>Riboviria</taxon>
        <taxon>Orthornavirae</taxon>
        <taxon>Kitrinoviricota</taxon>
        <taxon>Alsuviricetes</taxon>
        <taxon>Martellivirales</taxon>
        <taxon>Closteroviridae</taxon>
        <taxon>Crinivirus</taxon>
        <taxon>Crinivirus lactucachlorosi</taxon>
    </lineage>
</organism>
<dbReference type="EMBL" id="MN395652">
    <property type="protein sequence ID" value="QNS31422.1"/>
    <property type="molecule type" value="Genomic_RNA"/>
</dbReference>
<reference evidence="2" key="1">
    <citation type="submission" date="2016-11" db="EMBL/GenBank/DDBJ databases">
        <title>Association of a mixed infection of Lettuce chlorosis virus, Papaya ringspot virus, and Tomato yellow leaf curl virus-IL in a Texas papaya orchard.</title>
        <authorList>
            <person name="Alabi O.J."/>
            <person name="Al Rwahnih M."/>
            <person name="Jifon J.L."/>
            <person name="Setamou M."/>
            <person name="Brown J.K."/>
            <person name="Gregg L."/>
            <person name="Park J.-W."/>
        </authorList>
    </citation>
    <scope>NUCLEOTIDE SEQUENCE</scope>
    <source>
        <strain evidence="2">LCV-PTX</strain>
    </source>
</reference>
<evidence type="ECO:0000313" key="5">
    <source>
        <dbReference type="EMBL" id="QNS31425.1"/>
    </source>
</evidence>
<evidence type="ECO:0000313" key="4">
    <source>
        <dbReference type="EMBL" id="QNS31424.1"/>
    </source>
</evidence>
<proteinExistence type="predicted"/>
<protein>
    <submittedName>
        <fullName evidence="3">ORF10</fullName>
    </submittedName>
    <submittedName>
        <fullName evidence="2">p4.8</fullName>
    </submittedName>
</protein>
<keyword evidence="1" id="KW-0812">Transmembrane</keyword>
<accession>A0A2H4KAW0</accession>
<name>A0A2H4KAW0_9CLOS</name>
<evidence type="ECO:0000256" key="1">
    <source>
        <dbReference type="SAM" id="Phobius"/>
    </source>
</evidence>
<keyword evidence="1" id="KW-0472">Membrane</keyword>
<dbReference type="EMBL" id="MN395655">
    <property type="protein sequence ID" value="QNS31425.1"/>
    <property type="molecule type" value="Genomic_RNA"/>
</dbReference>
<reference evidence="3" key="2">
    <citation type="submission" date="2019-08" db="EMBL/GenBank/DDBJ databases">
        <title>Natural infection of cilantro (Coriandrum sativum L.) by beet pseudoyellows virus and lettuce chlorosis virus (genus Crinivirus), and the association of mixed infections of either virus and alfalfa mosaic virus with a severe bright yellow blotch disease of cilantro in Texas.</title>
        <authorList>
            <person name="Alabi O.J."/>
            <person name="Gaytan B.C."/>
            <person name="Al Rwahnih M."/>
            <person name="Villegas C."/>
        </authorList>
    </citation>
    <scope>NUCLEOTIDE SEQUENCE</scope>
    <source>
        <strain evidence="4">TXHCo-2.4c</strain>
        <strain evidence="5">TXHCo-2.4d</strain>
        <strain evidence="3">TXHCo-2.5a</strain>
    </source>
</reference>
<sequence length="42" mass="4880">MEFFHQKYFIVYKIKAVSVIVSSLGSITIVLYQCDQLNPEIN</sequence>
<dbReference type="EMBL" id="KY271956">
    <property type="protein sequence ID" value="ASS35994.1"/>
    <property type="molecule type" value="Genomic_RNA"/>
</dbReference>
<keyword evidence="1" id="KW-1133">Transmembrane helix</keyword>